<evidence type="ECO:0000256" key="2">
    <source>
        <dbReference type="PIRNR" id="PIRNR006276"/>
    </source>
</evidence>
<feature type="domain" description="UspA" evidence="3">
    <location>
        <begin position="3"/>
        <end position="142"/>
    </location>
</feature>
<dbReference type="CDD" id="cd00293">
    <property type="entry name" value="USP-like"/>
    <property type="match status" value="1"/>
</dbReference>
<dbReference type="InterPro" id="IPR014729">
    <property type="entry name" value="Rossmann-like_a/b/a_fold"/>
</dbReference>
<accession>A0A081PAZ9</accession>
<dbReference type="InterPro" id="IPR006016">
    <property type="entry name" value="UspA"/>
</dbReference>
<keyword evidence="5" id="KW-1185">Reference proteome</keyword>
<evidence type="ECO:0000259" key="3">
    <source>
        <dbReference type="Pfam" id="PF00582"/>
    </source>
</evidence>
<dbReference type="eggNOG" id="COG0589">
    <property type="taxonomic scope" value="Bacteria"/>
</dbReference>
<dbReference type="PANTHER" id="PTHR46268">
    <property type="entry name" value="STRESS RESPONSE PROTEIN NHAX"/>
    <property type="match status" value="1"/>
</dbReference>
<proteinExistence type="inferred from homology"/>
<dbReference type="Proteomes" id="UP000028123">
    <property type="component" value="Unassembled WGS sequence"/>
</dbReference>
<dbReference type="GO" id="GO:0005737">
    <property type="term" value="C:cytoplasm"/>
    <property type="evidence" value="ECO:0007669"/>
    <property type="project" value="UniProtKB-SubCell"/>
</dbReference>
<comment type="similarity">
    <text evidence="1 2">Belongs to the universal stress protein A family.</text>
</comment>
<protein>
    <recommendedName>
        <fullName evidence="2">Universal stress protein</fullName>
    </recommendedName>
</protein>
<evidence type="ECO:0000313" key="5">
    <source>
        <dbReference type="Proteomes" id="UP000028123"/>
    </source>
</evidence>
<dbReference type="InterPro" id="IPR006015">
    <property type="entry name" value="Universal_stress_UspA"/>
</dbReference>
<dbReference type="SUPFAM" id="SSF52402">
    <property type="entry name" value="Adenine nucleotide alpha hydrolases-like"/>
    <property type="match status" value="1"/>
</dbReference>
<dbReference type="RefSeq" id="WP_036675027.1">
    <property type="nucleotide sequence ID" value="NZ_FYEP01000026.1"/>
</dbReference>
<dbReference type="AlphaFoldDB" id="A0A081PAZ9"/>
<name>A0A081PAZ9_9BACL</name>
<evidence type="ECO:0000256" key="1">
    <source>
        <dbReference type="ARBA" id="ARBA00008791"/>
    </source>
</evidence>
<dbReference type="Gene3D" id="3.40.50.620">
    <property type="entry name" value="HUPs"/>
    <property type="match status" value="1"/>
</dbReference>
<dbReference type="Pfam" id="PF00582">
    <property type="entry name" value="Usp"/>
    <property type="match status" value="1"/>
</dbReference>
<evidence type="ECO:0000313" key="4">
    <source>
        <dbReference type="EMBL" id="KEQ27872.1"/>
    </source>
</evidence>
<dbReference type="PIRSF" id="PIRSF006276">
    <property type="entry name" value="UspA"/>
    <property type="match status" value="1"/>
</dbReference>
<dbReference type="PRINTS" id="PR01438">
    <property type="entry name" value="UNVRSLSTRESS"/>
</dbReference>
<dbReference type="EMBL" id="JNVM01000001">
    <property type="protein sequence ID" value="KEQ27872.1"/>
    <property type="molecule type" value="Genomic_DNA"/>
</dbReference>
<dbReference type="PANTHER" id="PTHR46268:SF6">
    <property type="entry name" value="UNIVERSAL STRESS PROTEIN UP12"/>
    <property type="match status" value="1"/>
</dbReference>
<reference evidence="4 5" key="1">
    <citation type="submission" date="2014-06" db="EMBL/GenBank/DDBJ databases">
        <title>Draft genome sequence of Paenibacillus sp. MSt1.</title>
        <authorList>
            <person name="Aw Y.K."/>
            <person name="Ong K.S."/>
            <person name="Gan H.M."/>
            <person name="Lee S.M."/>
        </authorList>
    </citation>
    <scope>NUCLEOTIDE SEQUENCE [LARGE SCALE GENOMIC DNA]</scope>
    <source>
        <strain evidence="4 5">MSt1</strain>
    </source>
</reference>
<dbReference type="OrthoDB" id="9777884at2"/>
<comment type="caution">
    <text evidence="4">The sequence shown here is derived from an EMBL/GenBank/DDBJ whole genome shotgun (WGS) entry which is preliminary data.</text>
</comment>
<organism evidence="4 5">
    <name type="scientific">Paenibacillus tyrfis</name>
    <dbReference type="NCBI Taxonomy" id="1501230"/>
    <lineage>
        <taxon>Bacteria</taxon>
        <taxon>Bacillati</taxon>
        <taxon>Bacillota</taxon>
        <taxon>Bacilli</taxon>
        <taxon>Bacillales</taxon>
        <taxon>Paenibacillaceae</taxon>
        <taxon>Paenibacillus</taxon>
    </lineage>
</organism>
<gene>
    <name evidence="4" type="ORF">ET33_00130</name>
</gene>
<keyword evidence="2" id="KW-0963">Cytoplasm</keyword>
<sequence>MAFQKVLVAFDGSELSVKALQKAVAITQEDSAELIVIHVYQTPVLAYGSAFVTVPANLDQDYEEFARSVLKESEEATVGVSRVKRVLQQGQPAVTILEYAEENGVDLIIMGSRGLSGIREFVLGSVSHNVVQHSKVPVLVIK</sequence>
<comment type="subcellular location">
    <subcellularLocation>
        <location evidence="2">Cytoplasm</location>
    </subcellularLocation>
</comment>